<dbReference type="InterPro" id="IPR036390">
    <property type="entry name" value="WH_DNA-bd_sf"/>
</dbReference>
<sequence length="85" mass="9236">MDNSRRARAGPATCGPRRIPDPSDARARLVTVTPKGMGLVELGIPVIRAIGTAWENTLGRARMRQLKETLTALRAITDPFHDADS</sequence>
<dbReference type="SUPFAM" id="SSF46785">
    <property type="entry name" value="Winged helix' DNA-binding domain"/>
    <property type="match status" value="1"/>
</dbReference>
<reference evidence="2 3" key="1">
    <citation type="submission" date="2018-08" db="EMBL/GenBank/DDBJ databases">
        <title>Genomic Encyclopedia of Archaeal and Bacterial Type Strains, Phase II (KMG-II): from individual species to whole genera.</title>
        <authorList>
            <person name="Goeker M."/>
        </authorList>
    </citation>
    <scope>NUCLEOTIDE SEQUENCE [LARGE SCALE GENOMIC DNA]</scope>
    <source>
        <strain evidence="2 3">DSM 45791</strain>
    </source>
</reference>
<protein>
    <recommendedName>
        <fullName evidence="4">MarR family transcriptional regulator</fullName>
    </recommendedName>
</protein>
<feature type="region of interest" description="Disordered" evidence="1">
    <location>
        <begin position="1"/>
        <end position="23"/>
    </location>
</feature>
<dbReference type="EMBL" id="QUNO01000007">
    <property type="protein sequence ID" value="REH46036.1"/>
    <property type="molecule type" value="Genomic_DNA"/>
</dbReference>
<dbReference type="Gene3D" id="1.10.10.10">
    <property type="entry name" value="Winged helix-like DNA-binding domain superfamily/Winged helix DNA-binding domain"/>
    <property type="match status" value="1"/>
</dbReference>
<dbReference type="AlphaFoldDB" id="A0A3E0HIL1"/>
<gene>
    <name evidence="2" type="ORF">BCF44_107168</name>
</gene>
<evidence type="ECO:0000313" key="2">
    <source>
        <dbReference type="EMBL" id="REH46036.1"/>
    </source>
</evidence>
<accession>A0A3E0HIL1</accession>
<evidence type="ECO:0000313" key="3">
    <source>
        <dbReference type="Proteomes" id="UP000256269"/>
    </source>
</evidence>
<proteinExistence type="predicted"/>
<organism evidence="2 3">
    <name type="scientific">Kutzneria buriramensis</name>
    <dbReference type="NCBI Taxonomy" id="1045776"/>
    <lineage>
        <taxon>Bacteria</taxon>
        <taxon>Bacillati</taxon>
        <taxon>Actinomycetota</taxon>
        <taxon>Actinomycetes</taxon>
        <taxon>Pseudonocardiales</taxon>
        <taxon>Pseudonocardiaceae</taxon>
        <taxon>Kutzneria</taxon>
    </lineage>
</organism>
<dbReference type="Proteomes" id="UP000256269">
    <property type="component" value="Unassembled WGS sequence"/>
</dbReference>
<dbReference type="InterPro" id="IPR036388">
    <property type="entry name" value="WH-like_DNA-bd_sf"/>
</dbReference>
<keyword evidence="3" id="KW-1185">Reference proteome</keyword>
<name>A0A3E0HIL1_9PSEU</name>
<evidence type="ECO:0008006" key="4">
    <source>
        <dbReference type="Google" id="ProtNLM"/>
    </source>
</evidence>
<dbReference type="RefSeq" id="WP_147328576.1">
    <property type="nucleotide sequence ID" value="NZ_CP144375.1"/>
</dbReference>
<evidence type="ECO:0000256" key="1">
    <source>
        <dbReference type="SAM" id="MobiDB-lite"/>
    </source>
</evidence>
<dbReference type="OrthoDB" id="122135at2"/>
<comment type="caution">
    <text evidence="2">The sequence shown here is derived from an EMBL/GenBank/DDBJ whole genome shotgun (WGS) entry which is preliminary data.</text>
</comment>